<feature type="signal peptide" evidence="1">
    <location>
        <begin position="1"/>
        <end position="20"/>
    </location>
</feature>
<evidence type="ECO:0000259" key="2">
    <source>
        <dbReference type="Pfam" id="PF13568"/>
    </source>
</evidence>
<dbReference type="SUPFAM" id="SSF56925">
    <property type="entry name" value="OMPA-like"/>
    <property type="match status" value="1"/>
</dbReference>
<keyword evidence="4" id="KW-1185">Reference proteome</keyword>
<evidence type="ECO:0000313" key="3">
    <source>
        <dbReference type="EMBL" id="OQP60360.1"/>
    </source>
</evidence>
<feature type="chain" id="PRO_5010725183" description="Outer membrane protein beta-barrel domain-containing protein" evidence="1">
    <location>
        <begin position="21"/>
        <end position="213"/>
    </location>
</feature>
<dbReference type="OrthoDB" id="947434at2"/>
<evidence type="ECO:0000313" key="4">
    <source>
        <dbReference type="Proteomes" id="UP000192796"/>
    </source>
</evidence>
<keyword evidence="1" id="KW-0732">Signal</keyword>
<name>A0A1V9FPV3_9BACT</name>
<proteinExistence type="predicted"/>
<evidence type="ECO:0000256" key="1">
    <source>
        <dbReference type="SAM" id="SignalP"/>
    </source>
</evidence>
<protein>
    <recommendedName>
        <fullName evidence="2">Outer membrane protein beta-barrel domain-containing protein</fullName>
    </recommendedName>
</protein>
<reference evidence="3 4" key="1">
    <citation type="submission" date="2016-03" db="EMBL/GenBank/DDBJ databases">
        <title>Niastella vici sp. nov., isolated from farmland soil.</title>
        <authorList>
            <person name="Chen L."/>
            <person name="Wang D."/>
            <person name="Yang S."/>
            <person name="Wang G."/>
        </authorList>
    </citation>
    <scope>NUCLEOTIDE SEQUENCE [LARGE SCALE GENOMIC DNA]</scope>
    <source>
        <strain evidence="3 4">DJ57</strain>
    </source>
</reference>
<dbReference type="Pfam" id="PF13568">
    <property type="entry name" value="OMP_b-brl_2"/>
    <property type="match status" value="1"/>
</dbReference>
<dbReference type="InterPro" id="IPR025665">
    <property type="entry name" value="Beta-barrel_OMP_2"/>
</dbReference>
<gene>
    <name evidence="3" type="ORF">A3860_33820</name>
</gene>
<dbReference type="EMBL" id="LVYD01000064">
    <property type="protein sequence ID" value="OQP60360.1"/>
    <property type="molecule type" value="Genomic_DNA"/>
</dbReference>
<organism evidence="3 4">
    <name type="scientific">Niastella vici</name>
    <dbReference type="NCBI Taxonomy" id="1703345"/>
    <lineage>
        <taxon>Bacteria</taxon>
        <taxon>Pseudomonadati</taxon>
        <taxon>Bacteroidota</taxon>
        <taxon>Chitinophagia</taxon>
        <taxon>Chitinophagales</taxon>
        <taxon>Chitinophagaceae</taxon>
        <taxon>Niastella</taxon>
    </lineage>
</organism>
<feature type="domain" description="Outer membrane protein beta-barrel" evidence="2">
    <location>
        <begin position="20"/>
        <end position="175"/>
    </location>
</feature>
<dbReference type="InterPro" id="IPR011250">
    <property type="entry name" value="OMP/PagP_B-barrel"/>
</dbReference>
<dbReference type="Proteomes" id="UP000192796">
    <property type="component" value="Unassembled WGS sequence"/>
</dbReference>
<dbReference type="Gene3D" id="2.40.160.20">
    <property type="match status" value="1"/>
</dbReference>
<dbReference type="RefSeq" id="WP_081153312.1">
    <property type="nucleotide sequence ID" value="NZ_LVYD01000064.1"/>
</dbReference>
<dbReference type="AlphaFoldDB" id="A0A1V9FPV3"/>
<dbReference type="STRING" id="1703345.A3860_33820"/>
<accession>A0A1V9FPV3</accession>
<comment type="caution">
    <text evidence="3">The sequence shown here is derived from an EMBL/GenBank/DDBJ whole genome shotgun (WGS) entry which is preliminary data.</text>
</comment>
<sequence>MTPKLLLPLAFMGMFTSAHAQSKVRFGIKAGFNFPHFNASVIAPPLQSVNDDNYFYAGGQVEVRFNKHFSLQPEFFYVGHSVKENVTAFEQLHQLAIPVLAKLHVGKIAFYAGPQLDVLLKAEQHYYDAYEQKQKNLNLTDSSYTKAGVSAVGGLEWTFKYRFGIDVRYVFGLSNRASDKGASLLTFPSNQRITINAIQAGLYFRFGKKPAKP</sequence>